<protein>
    <submittedName>
        <fullName evidence="1">Uncharacterized protein</fullName>
    </submittedName>
</protein>
<keyword evidence="2" id="KW-1185">Reference proteome</keyword>
<sequence>MTEKIYDAARERGLVRSKRDFSQRLLGMAANYAADTGLGRCSAAALLNLYRRLGEEGQADLQAMTFRLLLAAETQP</sequence>
<dbReference type="EMBL" id="SMSJ01000125">
    <property type="protein sequence ID" value="TDH58382.1"/>
    <property type="molecule type" value="Genomic_DNA"/>
</dbReference>
<dbReference type="RefSeq" id="WP_133292773.1">
    <property type="nucleotide sequence ID" value="NZ_SMSJ01000125.1"/>
</dbReference>
<dbReference type="OrthoDB" id="1356350at28211"/>
<reference evidence="1 2" key="1">
    <citation type="journal article" date="2016" name="J. Microbiol.">
        <title>Dankookia rubra gen. nov., sp. nov., an alphaproteobacterium isolated from sediment of a shallow stream.</title>
        <authorList>
            <person name="Kim W.H."/>
            <person name="Kim D.H."/>
            <person name="Kang K."/>
            <person name="Ahn T.Y."/>
        </authorList>
    </citation>
    <scope>NUCLEOTIDE SEQUENCE [LARGE SCALE GENOMIC DNA]</scope>
    <source>
        <strain evidence="1 2">JCM30602</strain>
    </source>
</reference>
<comment type="caution">
    <text evidence="1">The sequence shown here is derived from an EMBL/GenBank/DDBJ whole genome shotgun (WGS) entry which is preliminary data.</text>
</comment>
<dbReference type="Proteomes" id="UP000295096">
    <property type="component" value="Unassembled WGS sequence"/>
</dbReference>
<organism evidence="1 2">
    <name type="scientific">Dankookia rubra</name>
    <dbReference type="NCBI Taxonomy" id="1442381"/>
    <lineage>
        <taxon>Bacteria</taxon>
        <taxon>Pseudomonadati</taxon>
        <taxon>Pseudomonadota</taxon>
        <taxon>Alphaproteobacteria</taxon>
        <taxon>Acetobacterales</taxon>
        <taxon>Roseomonadaceae</taxon>
        <taxon>Dankookia</taxon>
    </lineage>
</organism>
<evidence type="ECO:0000313" key="2">
    <source>
        <dbReference type="Proteomes" id="UP000295096"/>
    </source>
</evidence>
<proteinExistence type="predicted"/>
<gene>
    <name evidence="1" type="ORF">E2C06_32815</name>
</gene>
<dbReference type="AlphaFoldDB" id="A0A4R5Q677"/>
<evidence type="ECO:0000313" key="1">
    <source>
        <dbReference type="EMBL" id="TDH58382.1"/>
    </source>
</evidence>
<accession>A0A4R5Q677</accession>
<name>A0A4R5Q677_9PROT</name>